<dbReference type="EMBL" id="OX465084">
    <property type="protein sequence ID" value="CAI9298850.1"/>
    <property type="molecule type" value="Genomic_DNA"/>
</dbReference>
<dbReference type="GO" id="GO:0009941">
    <property type="term" value="C:chloroplast envelope"/>
    <property type="evidence" value="ECO:0007669"/>
    <property type="project" value="TreeGrafter"/>
</dbReference>
<protein>
    <recommendedName>
        <fullName evidence="3">Glycine dehydrogenase (aminomethyl-transferring)</fullName>
    </recommendedName>
</protein>
<evidence type="ECO:0008006" key="3">
    <source>
        <dbReference type="Google" id="ProtNLM"/>
    </source>
</evidence>
<gene>
    <name evidence="1" type="ORF">LSALG_LOCUS37592</name>
</gene>
<dbReference type="PANTHER" id="PTHR11773">
    <property type="entry name" value="GLYCINE DEHYDROGENASE, DECARBOXYLATING"/>
    <property type="match status" value="1"/>
</dbReference>
<dbReference type="GO" id="GO:0019464">
    <property type="term" value="P:glycine decarboxylation via glycine cleavage system"/>
    <property type="evidence" value="ECO:0007669"/>
    <property type="project" value="TreeGrafter"/>
</dbReference>
<dbReference type="InterPro" id="IPR020581">
    <property type="entry name" value="GDC_P"/>
</dbReference>
<dbReference type="InterPro" id="IPR015421">
    <property type="entry name" value="PyrdxlP-dep_Trfase_major"/>
</dbReference>
<dbReference type="GO" id="GO:0004375">
    <property type="term" value="F:glycine dehydrogenase (decarboxylating) activity"/>
    <property type="evidence" value="ECO:0007669"/>
    <property type="project" value="InterPro"/>
</dbReference>
<dbReference type="AlphaFoldDB" id="A0AA35ZTY2"/>
<keyword evidence="2" id="KW-1185">Reference proteome</keyword>
<evidence type="ECO:0000313" key="1">
    <source>
        <dbReference type="EMBL" id="CAI9298850.1"/>
    </source>
</evidence>
<accession>A0AA35ZTY2</accession>
<dbReference type="GO" id="GO:0030170">
    <property type="term" value="F:pyridoxal phosphate binding"/>
    <property type="evidence" value="ECO:0007669"/>
    <property type="project" value="TreeGrafter"/>
</dbReference>
<dbReference type="GO" id="GO:0016594">
    <property type="term" value="F:glycine binding"/>
    <property type="evidence" value="ECO:0007669"/>
    <property type="project" value="TreeGrafter"/>
</dbReference>
<proteinExistence type="predicted"/>
<organism evidence="1 2">
    <name type="scientific">Lactuca saligna</name>
    <name type="common">Willowleaf lettuce</name>
    <dbReference type="NCBI Taxonomy" id="75948"/>
    <lineage>
        <taxon>Eukaryota</taxon>
        <taxon>Viridiplantae</taxon>
        <taxon>Streptophyta</taxon>
        <taxon>Embryophyta</taxon>
        <taxon>Tracheophyta</taxon>
        <taxon>Spermatophyta</taxon>
        <taxon>Magnoliopsida</taxon>
        <taxon>eudicotyledons</taxon>
        <taxon>Gunneridae</taxon>
        <taxon>Pentapetalae</taxon>
        <taxon>asterids</taxon>
        <taxon>campanulids</taxon>
        <taxon>Asterales</taxon>
        <taxon>Asteraceae</taxon>
        <taxon>Cichorioideae</taxon>
        <taxon>Cichorieae</taxon>
        <taxon>Lactucinae</taxon>
        <taxon>Lactuca</taxon>
    </lineage>
</organism>
<dbReference type="PANTHER" id="PTHR11773:SF12">
    <property type="entry name" value="GLYCINE CLEAVAGE SYSTEM P PROTEIN"/>
    <property type="match status" value="1"/>
</dbReference>
<evidence type="ECO:0000313" key="2">
    <source>
        <dbReference type="Proteomes" id="UP001177003"/>
    </source>
</evidence>
<sequence length="161" mass="17402">MVGVGEIMAVTEVGSHGRGSGCSKFLPWENPYASFSPTQQAQGYQARGDHHGNVCIIPVSTHGTNPTSATMCGMKIIIVGTDSKGNINIEEVRKAPKANKEYLSALMVTYLSTHGVYEEGIDEICKIIHDNGGQVYMDGANMNAQIHKHYTSCVVLMELTI</sequence>
<dbReference type="GO" id="GO:0005960">
    <property type="term" value="C:glycine cleavage complex"/>
    <property type="evidence" value="ECO:0007669"/>
    <property type="project" value="TreeGrafter"/>
</dbReference>
<dbReference type="InterPro" id="IPR015424">
    <property type="entry name" value="PyrdxlP-dep_Trfase"/>
</dbReference>
<name>A0AA35ZTY2_LACSI</name>
<dbReference type="Gene3D" id="3.40.640.10">
    <property type="entry name" value="Type I PLP-dependent aspartate aminotransferase-like (Major domain)"/>
    <property type="match status" value="1"/>
</dbReference>
<dbReference type="GO" id="GO:0048046">
    <property type="term" value="C:apoplast"/>
    <property type="evidence" value="ECO:0007669"/>
    <property type="project" value="TreeGrafter"/>
</dbReference>
<dbReference type="SUPFAM" id="SSF53383">
    <property type="entry name" value="PLP-dependent transferases"/>
    <property type="match status" value="1"/>
</dbReference>
<dbReference type="Proteomes" id="UP001177003">
    <property type="component" value="Chromosome 8"/>
</dbReference>
<dbReference type="GO" id="GO:0005739">
    <property type="term" value="C:mitochondrion"/>
    <property type="evidence" value="ECO:0007669"/>
    <property type="project" value="TreeGrafter"/>
</dbReference>
<reference evidence="1" key="1">
    <citation type="submission" date="2023-04" db="EMBL/GenBank/DDBJ databases">
        <authorList>
            <person name="Vijverberg K."/>
            <person name="Xiong W."/>
            <person name="Schranz E."/>
        </authorList>
    </citation>
    <scope>NUCLEOTIDE SEQUENCE</scope>
</reference>